<organism evidence="13 14">
    <name type="scientific">Aspergillus cristatus</name>
    <name type="common">Chinese Fuzhuan brick tea-fermentation fungus</name>
    <name type="synonym">Eurotium cristatum</name>
    <dbReference type="NCBI Taxonomy" id="573508"/>
    <lineage>
        <taxon>Eukaryota</taxon>
        <taxon>Fungi</taxon>
        <taxon>Dikarya</taxon>
        <taxon>Ascomycota</taxon>
        <taxon>Pezizomycotina</taxon>
        <taxon>Eurotiomycetes</taxon>
        <taxon>Eurotiomycetidae</taxon>
        <taxon>Eurotiales</taxon>
        <taxon>Aspergillaceae</taxon>
        <taxon>Aspergillus</taxon>
        <taxon>Aspergillus subgen. Aspergillus</taxon>
    </lineage>
</organism>
<dbReference type="GO" id="GO:0006843">
    <property type="term" value="P:mitochondrial citrate transmembrane transport"/>
    <property type="evidence" value="ECO:0007669"/>
    <property type="project" value="TreeGrafter"/>
</dbReference>
<evidence type="ECO:0000256" key="3">
    <source>
        <dbReference type="ARBA" id="ARBA00022448"/>
    </source>
</evidence>
<dbReference type="Proteomes" id="UP000094569">
    <property type="component" value="Unassembled WGS sequence"/>
</dbReference>
<reference evidence="13 14" key="1">
    <citation type="journal article" date="2016" name="BMC Genomics">
        <title>Comparative genomic and transcriptomic analyses of the Fuzhuan brick tea-fermentation fungus Aspergillus cristatus.</title>
        <authorList>
            <person name="Ge Y."/>
            <person name="Wang Y."/>
            <person name="Liu Y."/>
            <person name="Tan Y."/>
            <person name="Ren X."/>
            <person name="Zhang X."/>
            <person name="Hyde K.D."/>
            <person name="Liu Y."/>
            <person name="Liu Z."/>
        </authorList>
    </citation>
    <scope>NUCLEOTIDE SEQUENCE [LARGE SCALE GENOMIC DNA]</scope>
    <source>
        <strain evidence="13 14">GZAAS20.1005</strain>
    </source>
</reference>
<dbReference type="VEuPathDB" id="FungiDB:SI65_01877"/>
<keyword evidence="6" id="KW-0999">Mitochondrion inner membrane</keyword>
<evidence type="ECO:0000256" key="11">
    <source>
        <dbReference type="RuleBase" id="RU000488"/>
    </source>
</evidence>
<keyword evidence="8" id="KW-0496">Mitochondrion</keyword>
<evidence type="ECO:0000256" key="10">
    <source>
        <dbReference type="PROSITE-ProRule" id="PRU00282"/>
    </source>
</evidence>
<dbReference type="VEuPathDB" id="FungiDB:SI65_02005"/>
<dbReference type="InterPro" id="IPR023395">
    <property type="entry name" value="MCP_dom_sf"/>
</dbReference>
<evidence type="ECO:0000256" key="1">
    <source>
        <dbReference type="ARBA" id="ARBA00004225"/>
    </source>
</evidence>
<feature type="repeat" description="Solcar" evidence="10">
    <location>
        <begin position="209"/>
        <end position="270"/>
    </location>
</feature>
<accession>A0A1E3BU08</accession>
<dbReference type="Pfam" id="PF00153">
    <property type="entry name" value="Mito_carr"/>
    <property type="match status" value="3"/>
</dbReference>
<evidence type="ECO:0000256" key="7">
    <source>
        <dbReference type="ARBA" id="ARBA00022989"/>
    </source>
</evidence>
<keyword evidence="5" id="KW-0677">Repeat</keyword>
<dbReference type="InterPro" id="IPR018108">
    <property type="entry name" value="MCP_transmembrane"/>
</dbReference>
<dbReference type="SUPFAM" id="SSF103506">
    <property type="entry name" value="Mitochondrial carrier"/>
    <property type="match status" value="1"/>
</dbReference>
<evidence type="ECO:0008006" key="15">
    <source>
        <dbReference type="Google" id="ProtNLM"/>
    </source>
</evidence>
<evidence type="ECO:0000313" key="12">
    <source>
        <dbReference type="EMBL" id="ODM24287.1"/>
    </source>
</evidence>
<proteinExistence type="inferred from homology"/>
<evidence type="ECO:0000256" key="4">
    <source>
        <dbReference type="ARBA" id="ARBA00022692"/>
    </source>
</evidence>
<dbReference type="GO" id="GO:0071913">
    <property type="term" value="F:citrate secondary active transmembrane transporter activity"/>
    <property type="evidence" value="ECO:0007669"/>
    <property type="project" value="TreeGrafter"/>
</dbReference>
<name>A0A1E3BU08_ASPCR</name>
<comment type="caution">
    <text evidence="13">The sequence shown here is derived from an EMBL/GenBank/DDBJ whole genome shotgun (WGS) entry which is preliminary data.</text>
</comment>
<keyword evidence="9 10" id="KW-0472">Membrane</keyword>
<evidence type="ECO:0000256" key="6">
    <source>
        <dbReference type="ARBA" id="ARBA00022792"/>
    </source>
</evidence>
<dbReference type="PANTHER" id="PTHR45788:SF4">
    <property type="entry name" value="TRICARBOXYLATE TRANSPORT PROTEIN, MITOCHONDRIAL"/>
    <property type="match status" value="1"/>
</dbReference>
<protein>
    <recommendedName>
        <fullName evidence="15">Mitochondrial thiamine pyrophosphate carrier 1</fullName>
    </recommendedName>
</protein>
<feature type="repeat" description="Solcar" evidence="10">
    <location>
        <begin position="108"/>
        <end position="196"/>
    </location>
</feature>
<keyword evidence="7" id="KW-1133">Transmembrane helix</keyword>
<dbReference type="STRING" id="573508.A0A1E3BU08"/>
<evidence type="ECO:0000256" key="2">
    <source>
        <dbReference type="ARBA" id="ARBA00006375"/>
    </source>
</evidence>
<keyword evidence="4 10" id="KW-0812">Transmembrane</keyword>
<dbReference type="AlphaFoldDB" id="A0A1E3BU08"/>
<dbReference type="PROSITE" id="PS50920">
    <property type="entry name" value="SOLCAR"/>
    <property type="match status" value="3"/>
</dbReference>
<dbReference type="GO" id="GO:0031966">
    <property type="term" value="C:mitochondrial membrane"/>
    <property type="evidence" value="ECO:0007669"/>
    <property type="project" value="UniProtKB-SubCell"/>
</dbReference>
<dbReference type="Gene3D" id="1.50.40.10">
    <property type="entry name" value="Mitochondrial carrier domain"/>
    <property type="match status" value="1"/>
</dbReference>
<dbReference type="PANTHER" id="PTHR45788">
    <property type="entry name" value="SUCCINATE/FUMARATE MITOCHONDRIAL TRANSPORTER-RELATED"/>
    <property type="match status" value="1"/>
</dbReference>
<comment type="subcellular location">
    <subcellularLocation>
        <location evidence="1">Mitochondrion membrane</location>
        <topology evidence="1">Multi-pass membrane protein</topology>
    </subcellularLocation>
</comment>
<gene>
    <name evidence="12" type="ORF">SI65_01877</name>
    <name evidence="13" type="ORF">SI65_02005</name>
</gene>
<dbReference type="EMBL" id="JXNT01000001">
    <property type="protein sequence ID" value="ODM24287.1"/>
    <property type="molecule type" value="Genomic_DNA"/>
</dbReference>
<comment type="similarity">
    <text evidence="2 11">Belongs to the mitochondrial carrier (TC 2.A.29) family.</text>
</comment>
<evidence type="ECO:0000256" key="8">
    <source>
        <dbReference type="ARBA" id="ARBA00023128"/>
    </source>
</evidence>
<evidence type="ECO:0000313" key="14">
    <source>
        <dbReference type="Proteomes" id="UP000094569"/>
    </source>
</evidence>
<dbReference type="OrthoDB" id="44467at2759"/>
<evidence type="ECO:0000313" key="13">
    <source>
        <dbReference type="EMBL" id="ODM24415.1"/>
    </source>
</evidence>
<keyword evidence="14" id="KW-1185">Reference proteome</keyword>
<keyword evidence="3 11" id="KW-0813">Transport</keyword>
<evidence type="ECO:0000256" key="9">
    <source>
        <dbReference type="ARBA" id="ARBA00023136"/>
    </source>
</evidence>
<dbReference type="EMBL" id="JXNT01000001">
    <property type="protein sequence ID" value="ODM24415.1"/>
    <property type="molecule type" value="Genomic_DNA"/>
</dbReference>
<evidence type="ECO:0000256" key="5">
    <source>
        <dbReference type="ARBA" id="ARBA00022737"/>
    </source>
</evidence>
<dbReference type="InterPro" id="IPR049563">
    <property type="entry name" value="TXTP-like"/>
</dbReference>
<feature type="repeat" description="Solcar" evidence="10">
    <location>
        <begin position="11"/>
        <end position="96"/>
    </location>
</feature>
<sequence length="270" mass="29250">MSSENQVSPWQSILAGGAAGGVESLLTVLSHEYLKTRQQLFQENSTTVRQSPLRLLTSTIRQHGLSQLYTGSLAFCASNASKSGVRFVTFDTVCRFMPTETVSGKTKTNLLGNLGAGLLAGIAESVLVVTLGETLKTKIVDDQAGPRVYRSASHAIRTCLAQEGVSGLYRGVVPVILKQSANAMVRFTSYRLFLGQMDAMFSRENAGALQSMNTVVAGVLAGVVTVYATMPFDTIKTRLQALDGHERYRGSWDCLRSVIRSESVFALWRG</sequence>